<sequence length="793" mass="89146">STVQDLTVHRATPEDILRRHEMHKSKNKALVHLELQEKALKRKWKKQKQLAADSLEKRKLTLMREILSDQYHLQDALERSDQVMAVAKDLFGAAPRTRTGFPNVTMAPNCDLESSQGHIVQKCDPPPHLSILNESVVDSQALNEAEEALPIFQSEDGHQDTLNFKSSINSDRLLQLLREENSLVNSQLWAEKDVRKTTLSQESDVLLTPTTVSPSLDQSALNATNVVKRILSRLHKEDKEETMDSAYTVRQVLNPNSRKQKQIAAKMKRKQTAQNSARQRRDDSPGNSTPVDLRRDNKSSLDILNHMIHEVEHELEEYERCTGREVQKTERSEGLTGFTLSLVNALCRLMRYLKESEMQLREKEMMRQQHKEMLTEHRELIDALTAEILLVREENITLRKRLHQYMTATDEQLTSLTQALKGLPLVEHRREQSPNRFGIASQGPSNGQEKSDLSYFEPVAGASNREGMLKFPQEELPSMFLQKSGASGSAGAKRSLPSHIFQPAVLLSPPRQKSSQELSPLQNAFATISQSPDNTEREPCKERSSPSSLRTQSTTEEDCLISRRQPEPPADKDLESSHEKISLSCSGDATKNSRAAELLQNGDLLGQIAELTRQNSLIKAQLSKFRSFSEDTSDCLHQPDPIQNANSGRDPSQGQTRLMVSKSLEERIAELNRQSSEARDKLLQLIDQQKLAADNMIPPVISPVLPPSLNHTENARRTIEVSVPVAVSMDSSKENSVSPVSMTSIRRSVGDSSESHSPLSAISESVKSTPVSQRPKVEKQKEEGWFALSMHIM</sequence>
<name>A0A7K9E0A7_BARMA</name>
<keyword evidence="9" id="KW-0131">Cell cycle</keyword>
<evidence type="ECO:0000256" key="11">
    <source>
        <dbReference type="SAM" id="Coils"/>
    </source>
</evidence>
<evidence type="ECO:0000256" key="2">
    <source>
        <dbReference type="ARBA" id="ARBA00004186"/>
    </source>
</evidence>
<evidence type="ECO:0000256" key="4">
    <source>
        <dbReference type="ARBA" id="ARBA00022490"/>
    </source>
</evidence>
<feature type="compositionally biased region" description="Basic residues" evidence="12">
    <location>
        <begin position="258"/>
        <end position="271"/>
    </location>
</feature>
<dbReference type="PANTHER" id="PTHR31167">
    <property type="entry name" value="SPINDLE AND CENTRIOLE ASSOCIATED PROTEIN 1 SPICE1"/>
    <property type="match status" value="1"/>
</dbReference>
<feature type="non-terminal residue" evidence="13">
    <location>
        <position position="793"/>
    </location>
</feature>
<dbReference type="GO" id="GO:0090307">
    <property type="term" value="P:mitotic spindle assembly"/>
    <property type="evidence" value="ECO:0007669"/>
    <property type="project" value="InterPro"/>
</dbReference>
<feature type="region of interest" description="Disordered" evidence="12">
    <location>
        <begin position="527"/>
        <end position="588"/>
    </location>
</feature>
<keyword evidence="8" id="KW-0206">Cytoskeleton</keyword>
<evidence type="ECO:0000256" key="1">
    <source>
        <dbReference type="ARBA" id="ARBA00004114"/>
    </source>
</evidence>
<dbReference type="OrthoDB" id="6361178at2759"/>
<dbReference type="AlphaFoldDB" id="A0A7K9E0A7"/>
<feature type="coiled-coil region" evidence="11">
    <location>
        <begin position="661"/>
        <end position="688"/>
    </location>
</feature>
<dbReference type="GO" id="GO:0005813">
    <property type="term" value="C:centrosome"/>
    <property type="evidence" value="ECO:0007669"/>
    <property type="project" value="TreeGrafter"/>
</dbReference>
<evidence type="ECO:0000256" key="5">
    <source>
        <dbReference type="ARBA" id="ARBA00022618"/>
    </source>
</evidence>
<feature type="compositionally biased region" description="Basic and acidic residues" evidence="12">
    <location>
        <begin position="534"/>
        <end position="544"/>
    </location>
</feature>
<keyword evidence="6" id="KW-0498">Mitosis</keyword>
<comment type="caution">
    <text evidence="13">The sequence shown here is derived from an EMBL/GenBank/DDBJ whole genome shotgun (WGS) entry which is preliminary data.</text>
</comment>
<dbReference type="GO" id="GO:0005819">
    <property type="term" value="C:spindle"/>
    <property type="evidence" value="ECO:0007669"/>
    <property type="project" value="UniProtKB-SubCell"/>
</dbReference>
<evidence type="ECO:0000313" key="13">
    <source>
        <dbReference type="EMBL" id="NXG70117.1"/>
    </source>
</evidence>
<evidence type="ECO:0000256" key="3">
    <source>
        <dbReference type="ARBA" id="ARBA00018313"/>
    </source>
</evidence>
<feature type="region of interest" description="Disordered" evidence="12">
    <location>
        <begin position="253"/>
        <end position="298"/>
    </location>
</feature>
<dbReference type="EMBL" id="VWZK01003975">
    <property type="protein sequence ID" value="NXG70117.1"/>
    <property type="molecule type" value="Genomic_DNA"/>
</dbReference>
<keyword evidence="7 11" id="KW-0175">Coiled coil</keyword>
<feature type="coiled-coil region" evidence="11">
    <location>
        <begin position="353"/>
        <end position="394"/>
    </location>
</feature>
<dbReference type="GO" id="GO:0005814">
    <property type="term" value="C:centriole"/>
    <property type="evidence" value="ECO:0007669"/>
    <property type="project" value="UniProtKB-SubCell"/>
</dbReference>
<keyword evidence="14" id="KW-1185">Reference proteome</keyword>
<evidence type="ECO:0000256" key="10">
    <source>
        <dbReference type="ARBA" id="ARBA00030722"/>
    </source>
</evidence>
<gene>
    <name evidence="13" type="primary">Spice1</name>
    <name evidence="13" type="ORF">BARMAR_R06606</name>
</gene>
<feature type="compositionally biased region" description="Basic and acidic residues" evidence="12">
    <location>
        <begin position="560"/>
        <end position="581"/>
    </location>
</feature>
<dbReference type="PANTHER" id="PTHR31167:SF3">
    <property type="entry name" value="SPINDLE AND CENTRIOLE-ASSOCIATED PROTEIN 1"/>
    <property type="match status" value="1"/>
</dbReference>
<feature type="compositionally biased region" description="Polar residues" evidence="12">
    <location>
        <begin position="734"/>
        <end position="772"/>
    </location>
</feature>
<dbReference type="Pfam" id="PF15678">
    <property type="entry name" value="SPICE"/>
    <property type="match status" value="1"/>
</dbReference>
<keyword evidence="4" id="KW-0963">Cytoplasm</keyword>
<evidence type="ECO:0000256" key="7">
    <source>
        <dbReference type="ARBA" id="ARBA00023054"/>
    </source>
</evidence>
<dbReference type="GO" id="GO:0046599">
    <property type="term" value="P:regulation of centriole replication"/>
    <property type="evidence" value="ECO:0007669"/>
    <property type="project" value="TreeGrafter"/>
</dbReference>
<evidence type="ECO:0000256" key="8">
    <source>
        <dbReference type="ARBA" id="ARBA00023212"/>
    </source>
</evidence>
<organism evidence="13 14">
    <name type="scientific">Baryphthengus martii</name>
    <name type="common">Rufous motmot</name>
    <dbReference type="NCBI Taxonomy" id="176943"/>
    <lineage>
        <taxon>Eukaryota</taxon>
        <taxon>Metazoa</taxon>
        <taxon>Chordata</taxon>
        <taxon>Craniata</taxon>
        <taxon>Vertebrata</taxon>
        <taxon>Euteleostomi</taxon>
        <taxon>Archelosauria</taxon>
        <taxon>Archosauria</taxon>
        <taxon>Dinosauria</taxon>
        <taxon>Saurischia</taxon>
        <taxon>Theropoda</taxon>
        <taxon>Coelurosauria</taxon>
        <taxon>Aves</taxon>
        <taxon>Neognathae</taxon>
        <taxon>Neoaves</taxon>
        <taxon>Telluraves</taxon>
        <taxon>Coraciimorphae</taxon>
        <taxon>Coraciiformes</taxon>
        <taxon>Momotidae</taxon>
        <taxon>Baryphthengus</taxon>
    </lineage>
</organism>
<dbReference type="GO" id="GO:0051301">
    <property type="term" value="P:cell division"/>
    <property type="evidence" value="ECO:0007669"/>
    <property type="project" value="UniProtKB-KW"/>
</dbReference>
<accession>A0A7K9E0A7</accession>
<keyword evidence="5" id="KW-0132">Cell division</keyword>
<dbReference type="GO" id="GO:0051310">
    <property type="term" value="P:metaphase chromosome alignment"/>
    <property type="evidence" value="ECO:0007669"/>
    <property type="project" value="TreeGrafter"/>
</dbReference>
<feature type="region of interest" description="Disordered" evidence="12">
    <location>
        <begin position="632"/>
        <end position="655"/>
    </location>
</feature>
<feature type="compositionally biased region" description="Polar residues" evidence="12">
    <location>
        <begin position="641"/>
        <end position="655"/>
    </location>
</feature>
<evidence type="ECO:0000256" key="9">
    <source>
        <dbReference type="ARBA" id="ARBA00023306"/>
    </source>
</evidence>
<protein>
    <recommendedName>
        <fullName evidence="3">Spindle and centriole-associated protein 1</fullName>
    </recommendedName>
    <alternativeName>
        <fullName evidence="10">Coiled-coil domain-containing protein 52</fullName>
    </alternativeName>
</protein>
<feature type="region of interest" description="Disordered" evidence="12">
    <location>
        <begin position="731"/>
        <end position="782"/>
    </location>
</feature>
<evidence type="ECO:0000256" key="12">
    <source>
        <dbReference type="SAM" id="MobiDB-lite"/>
    </source>
</evidence>
<dbReference type="InterPro" id="IPR031387">
    <property type="entry name" value="SPICE1"/>
</dbReference>
<evidence type="ECO:0000313" key="14">
    <source>
        <dbReference type="Proteomes" id="UP000578343"/>
    </source>
</evidence>
<evidence type="ECO:0000256" key="6">
    <source>
        <dbReference type="ARBA" id="ARBA00022776"/>
    </source>
</evidence>
<reference evidence="13 14" key="1">
    <citation type="submission" date="2019-09" db="EMBL/GenBank/DDBJ databases">
        <title>Bird 10,000 Genomes (B10K) Project - Family phase.</title>
        <authorList>
            <person name="Zhang G."/>
        </authorList>
    </citation>
    <scope>NUCLEOTIDE SEQUENCE [LARGE SCALE GENOMIC DNA]</scope>
    <source>
        <strain evidence="13">B10K-DU-001-21</strain>
        <tissue evidence="13">Muscle</tissue>
    </source>
</reference>
<feature type="compositionally biased region" description="Polar residues" evidence="12">
    <location>
        <begin position="545"/>
        <end position="554"/>
    </location>
</feature>
<comment type="subcellular location">
    <subcellularLocation>
        <location evidence="1">Cytoplasm</location>
        <location evidence="1">Cytoskeleton</location>
        <location evidence="1">Microtubule organizing center</location>
        <location evidence="1">Centrosome</location>
        <location evidence="1">Centriole</location>
    </subcellularLocation>
    <subcellularLocation>
        <location evidence="2">Cytoplasm</location>
        <location evidence="2">Cytoskeleton</location>
        <location evidence="2">Spindle</location>
    </subcellularLocation>
</comment>
<dbReference type="Proteomes" id="UP000578343">
    <property type="component" value="Unassembled WGS sequence"/>
</dbReference>
<feature type="non-terminal residue" evidence="13">
    <location>
        <position position="1"/>
    </location>
</feature>
<proteinExistence type="predicted"/>